<keyword evidence="2" id="KW-0732">Signal</keyword>
<protein>
    <submittedName>
        <fullName evidence="3">Uncharacterized protein</fullName>
    </submittedName>
</protein>
<evidence type="ECO:0000256" key="1">
    <source>
        <dbReference type="SAM" id="Phobius"/>
    </source>
</evidence>
<feature type="chain" id="PRO_5047374888" evidence="2">
    <location>
        <begin position="24"/>
        <end position="399"/>
    </location>
</feature>
<dbReference type="Proteomes" id="UP001230220">
    <property type="component" value="Unassembled WGS sequence"/>
</dbReference>
<dbReference type="RefSeq" id="WP_307406913.1">
    <property type="nucleotide sequence ID" value="NZ_JAUSUR010000002.1"/>
</dbReference>
<gene>
    <name evidence="3" type="ORF">J2S15_001511</name>
</gene>
<sequence>MKRIRIVTLLLLLLFSMNINIDAADTKITCISSVFVFEDSNYKEVSDTDLLNLNDGEKVKLQFTLSSDNEVNAELAIDELSGFKQTGTIKVDGKEVEDKESIRIKITSDKVVVDVEGTIDYNKGKFKSSIRLTTNENNKEQVQTFGFKYYIEGEETKQQQFTVNFYGASGELVSSINAKKNEYITAPDYEIIGYNVIGFNERKDGSGTYFVSNKVTEDTNYYAVYQPKTFTVEYYVEDKLYTTKKVEYNNAAYFIDAPEIEGKEFVEWIGLLDNVNNNIKVYAVYKDTITNIVYINSPSFLSELIEETIEEDIHLDVDYEEIKSVIKQQDPIDNDEYFVELEEDGKLSYLNEDTIYLQLDEKDTSIWKYILIISLFLEALVLIYLFYQKKIKNNSNDSI</sequence>
<keyword evidence="4" id="KW-1185">Reference proteome</keyword>
<feature type="transmembrane region" description="Helical" evidence="1">
    <location>
        <begin position="366"/>
        <end position="387"/>
    </location>
</feature>
<name>A0ABU0E1K1_9FIRM</name>
<keyword evidence="1" id="KW-0472">Membrane</keyword>
<proteinExistence type="predicted"/>
<dbReference type="EMBL" id="JAUSUR010000002">
    <property type="protein sequence ID" value="MDQ0360766.1"/>
    <property type="molecule type" value="Genomic_DNA"/>
</dbReference>
<comment type="caution">
    <text evidence="3">The sequence shown here is derived from an EMBL/GenBank/DDBJ whole genome shotgun (WGS) entry which is preliminary data.</text>
</comment>
<evidence type="ECO:0000313" key="4">
    <source>
        <dbReference type="Proteomes" id="UP001230220"/>
    </source>
</evidence>
<evidence type="ECO:0000256" key="2">
    <source>
        <dbReference type="SAM" id="SignalP"/>
    </source>
</evidence>
<keyword evidence="1" id="KW-1133">Transmembrane helix</keyword>
<reference evidence="3 4" key="1">
    <citation type="submission" date="2023-07" db="EMBL/GenBank/DDBJ databases">
        <title>Genomic Encyclopedia of Type Strains, Phase IV (KMG-IV): sequencing the most valuable type-strain genomes for metagenomic binning, comparative biology and taxonomic classification.</title>
        <authorList>
            <person name="Goeker M."/>
        </authorList>
    </citation>
    <scope>NUCLEOTIDE SEQUENCE [LARGE SCALE GENOMIC DNA]</scope>
    <source>
        <strain evidence="3 4">DSM 16784</strain>
    </source>
</reference>
<feature type="signal peptide" evidence="2">
    <location>
        <begin position="1"/>
        <end position="23"/>
    </location>
</feature>
<evidence type="ECO:0000313" key="3">
    <source>
        <dbReference type="EMBL" id="MDQ0360766.1"/>
    </source>
</evidence>
<accession>A0ABU0E1K1</accession>
<keyword evidence="1" id="KW-0812">Transmembrane</keyword>
<organism evidence="3 4">
    <name type="scientific">Breznakia pachnodae</name>
    <dbReference type="NCBI Taxonomy" id="265178"/>
    <lineage>
        <taxon>Bacteria</taxon>
        <taxon>Bacillati</taxon>
        <taxon>Bacillota</taxon>
        <taxon>Erysipelotrichia</taxon>
        <taxon>Erysipelotrichales</taxon>
        <taxon>Erysipelotrichaceae</taxon>
        <taxon>Breznakia</taxon>
    </lineage>
</organism>